<dbReference type="InterPro" id="IPR050902">
    <property type="entry name" value="ABC_Transporter_SBP"/>
</dbReference>
<keyword evidence="3" id="KW-1185">Reference proteome</keyword>
<organism evidence="2 3">
    <name type="scientific">Asprobacillus argus</name>
    <dbReference type="NCBI Taxonomy" id="3076534"/>
    <lineage>
        <taxon>Bacteria</taxon>
        <taxon>Pseudomonadati</taxon>
        <taxon>Bacteroidota</taxon>
        <taxon>Flavobacteriia</taxon>
        <taxon>Flavobacteriales</taxon>
        <taxon>Flavobacteriaceae</taxon>
        <taxon>Asprobacillus</taxon>
    </lineage>
</organism>
<dbReference type="PROSITE" id="PS51257">
    <property type="entry name" value="PROKAR_LIPOPROTEIN"/>
    <property type="match status" value="1"/>
</dbReference>
<feature type="domain" description="Fe/B12 periplasmic-binding" evidence="1">
    <location>
        <begin position="94"/>
        <end position="367"/>
    </location>
</feature>
<accession>A0ABU3LER5</accession>
<dbReference type="PANTHER" id="PTHR30535">
    <property type="entry name" value="VITAMIN B12-BINDING PROTEIN"/>
    <property type="match status" value="1"/>
</dbReference>
<dbReference type="RefSeq" id="WP_349240941.1">
    <property type="nucleotide sequence ID" value="NZ_JAVTTO010000002.1"/>
</dbReference>
<evidence type="ECO:0000259" key="1">
    <source>
        <dbReference type="PROSITE" id="PS50983"/>
    </source>
</evidence>
<evidence type="ECO:0000313" key="2">
    <source>
        <dbReference type="EMBL" id="MDT7831683.1"/>
    </source>
</evidence>
<dbReference type="PANTHER" id="PTHR30535:SF34">
    <property type="entry name" value="MOLYBDATE-BINDING PROTEIN MOLA"/>
    <property type="match status" value="1"/>
</dbReference>
<evidence type="ECO:0000313" key="3">
    <source>
        <dbReference type="Proteomes" id="UP001257277"/>
    </source>
</evidence>
<dbReference type="Proteomes" id="UP001257277">
    <property type="component" value="Unassembled WGS sequence"/>
</dbReference>
<name>A0ABU3LER5_9FLAO</name>
<dbReference type="SUPFAM" id="SSF53807">
    <property type="entry name" value="Helical backbone' metal receptor"/>
    <property type="match status" value="1"/>
</dbReference>
<dbReference type="InterPro" id="IPR002491">
    <property type="entry name" value="ABC_transptr_periplasmic_BD"/>
</dbReference>
<dbReference type="PROSITE" id="PS50983">
    <property type="entry name" value="FE_B12_PBP"/>
    <property type="match status" value="1"/>
</dbReference>
<dbReference type="Pfam" id="PF01497">
    <property type="entry name" value="Peripla_BP_2"/>
    <property type="match status" value="1"/>
</dbReference>
<proteinExistence type="predicted"/>
<dbReference type="EMBL" id="JAVTTO010000002">
    <property type="protein sequence ID" value="MDT7831683.1"/>
    <property type="molecule type" value="Genomic_DNA"/>
</dbReference>
<gene>
    <name evidence="2" type="ORF">RQM59_04785</name>
</gene>
<protein>
    <submittedName>
        <fullName evidence="2">ABC transporter substrate-binding protein</fullName>
    </submittedName>
</protein>
<comment type="caution">
    <text evidence="2">The sequence shown here is derived from an EMBL/GenBank/DDBJ whole genome shotgun (WGS) entry which is preliminary data.</text>
</comment>
<sequence length="380" mass="43426">MRKHIQFLIIFTLIFTACKEEKAKKEDQSNIKPIIELKYAKGFEIQYFKKYKKLHIISPFLNSKDTITYTIFTKRKDAVLFDNMPNELLVPIEKMVATSTTHIPMIELLNGEQNLIGFPHTKYVSSKKTRALIDAGKIQELGREAELNTEVLIDLKPELIVGFSMYGKDKSYDIVKNAGIPVVLNGDWLEETPLGRAEWIKFFGILLNKEKEADSIFKTIEQDYLEAIKIAKKANNKATILSGAVMSKDIWNLPAGESFVAQYLKDANLDYPWKDSKGKGSLSLSFESVFDKGQSAQYWIAPGYFTTKEQLLKNNKLYAKFDAFKNDQIYTPSTKKGATGGVIYYELAPSRPDLVLKDIIKITNPELLPNYEFTFFEKMQ</sequence>
<dbReference type="Gene3D" id="3.40.50.1980">
    <property type="entry name" value="Nitrogenase molybdenum iron protein domain"/>
    <property type="match status" value="2"/>
</dbReference>
<reference evidence="2 3" key="1">
    <citation type="submission" date="2023-09" db="EMBL/GenBank/DDBJ databases">
        <title>Novel taxa isolated from Blanes Bay.</title>
        <authorList>
            <person name="Rey-Velasco X."/>
            <person name="Lucena T."/>
        </authorList>
    </citation>
    <scope>NUCLEOTIDE SEQUENCE [LARGE SCALE GENOMIC DNA]</scope>
    <source>
        <strain evidence="2 3">S356</strain>
    </source>
</reference>